<evidence type="ECO:0000256" key="1">
    <source>
        <dbReference type="SAM" id="Phobius"/>
    </source>
</evidence>
<feature type="transmembrane region" description="Helical" evidence="1">
    <location>
        <begin position="181"/>
        <end position="205"/>
    </location>
</feature>
<keyword evidence="1" id="KW-1133">Transmembrane helix</keyword>
<dbReference type="EMBL" id="QTKX01000001">
    <property type="protein sequence ID" value="MBS8264465.1"/>
    <property type="molecule type" value="Genomic_DNA"/>
</dbReference>
<feature type="domain" description="Urease accessory protein UreH-like transmembrane" evidence="2">
    <location>
        <begin position="31"/>
        <end position="235"/>
    </location>
</feature>
<feature type="transmembrane region" description="Helical" evidence="1">
    <location>
        <begin position="110"/>
        <end position="129"/>
    </location>
</feature>
<dbReference type="RefSeq" id="WP_213367959.1">
    <property type="nucleotide sequence ID" value="NZ_QTKX01000001.1"/>
</dbReference>
<dbReference type="Proteomes" id="UP000761411">
    <property type="component" value="Unassembled WGS sequence"/>
</dbReference>
<gene>
    <name evidence="3" type="ORF">DYI25_08460</name>
</gene>
<name>A0A944CJJ7_9BACI</name>
<feature type="transmembrane region" description="Helical" evidence="1">
    <location>
        <begin position="149"/>
        <end position="175"/>
    </location>
</feature>
<proteinExistence type="predicted"/>
<feature type="transmembrane region" description="Helical" evidence="1">
    <location>
        <begin position="225"/>
        <end position="243"/>
    </location>
</feature>
<dbReference type="PANTHER" id="PTHR31272">
    <property type="entry name" value="CYTOCHROME C-TYPE BIOGENESIS PROTEIN HI_1454-RELATED"/>
    <property type="match status" value="1"/>
</dbReference>
<sequence>MYQLFTEISNFLSGPFFTLVNQTEQIPLLASFLLGLVGALAPCQLTGNLGAITYYGNRSLQTKSQWIEIAFFILGKILVFTVLGLAVWLIGQSFQQVLPGFFAWFRKLMGPLFILIGLSLIGLFAFNFINRLTSDLPQWTGSGKTGSFLMGVSFSIAFCPTMFSLFFFTLMPIVLSTSYGAVLPSVFAIGTSIPLMIFAAIISYIGLNGSLMKKGRKLGSMVQKIAGYILIIVGIFDTVTYWGL</sequence>
<dbReference type="AlphaFoldDB" id="A0A944CJJ7"/>
<accession>A0A944CJJ7</accession>
<evidence type="ECO:0000259" key="2">
    <source>
        <dbReference type="Pfam" id="PF13386"/>
    </source>
</evidence>
<comment type="caution">
    <text evidence="3">The sequence shown here is derived from an EMBL/GenBank/DDBJ whole genome shotgun (WGS) entry which is preliminary data.</text>
</comment>
<evidence type="ECO:0000313" key="4">
    <source>
        <dbReference type="Proteomes" id="UP000761411"/>
    </source>
</evidence>
<keyword evidence="1" id="KW-0812">Transmembrane</keyword>
<reference evidence="3 4" key="1">
    <citation type="journal article" date="2021" name="Microorganisms">
        <title>Bacterial Dimethylsulfoniopropionate Biosynthesis in the East China Sea.</title>
        <authorList>
            <person name="Liu J."/>
            <person name="Zhang Y."/>
            <person name="Liu J."/>
            <person name="Zhong H."/>
            <person name="Williams B.T."/>
            <person name="Zheng Y."/>
            <person name="Curson A.R.J."/>
            <person name="Sun C."/>
            <person name="Sun H."/>
            <person name="Song D."/>
            <person name="Wagner Mackenzie B."/>
            <person name="Bermejo Martinez A."/>
            <person name="Todd J.D."/>
            <person name="Zhang X.H."/>
        </authorList>
    </citation>
    <scope>NUCLEOTIDE SEQUENCE [LARGE SCALE GENOMIC DNA]</scope>
    <source>
        <strain evidence="3 4">ESS08</strain>
    </source>
</reference>
<organism evidence="3 4">
    <name type="scientific">Mesobacillus boroniphilus</name>
    <dbReference type="NCBI Taxonomy" id="308892"/>
    <lineage>
        <taxon>Bacteria</taxon>
        <taxon>Bacillati</taxon>
        <taxon>Bacillota</taxon>
        <taxon>Bacilli</taxon>
        <taxon>Bacillales</taxon>
        <taxon>Bacillaceae</taxon>
        <taxon>Mesobacillus</taxon>
    </lineage>
</organism>
<keyword evidence="4" id="KW-1185">Reference proteome</keyword>
<evidence type="ECO:0000313" key="3">
    <source>
        <dbReference type="EMBL" id="MBS8264465.1"/>
    </source>
</evidence>
<dbReference type="InterPro" id="IPR039447">
    <property type="entry name" value="UreH-like_TM_dom"/>
</dbReference>
<keyword evidence="1" id="KW-0472">Membrane</keyword>
<dbReference type="Pfam" id="PF13386">
    <property type="entry name" value="DsbD_2"/>
    <property type="match status" value="1"/>
</dbReference>
<dbReference type="PANTHER" id="PTHR31272:SF4">
    <property type="entry name" value="CYTOCHROME C-TYPE BIOGENESIS PROTEIN HI_1454-RELATED"/>
    <property type="match status" value="1"/>
</dbReference>
<feature type="transmembrane region" description="Helical" evidence="1">
    <location>
        <begin position="26"/>
        <end position="45"/>
    </location>
</feature>
<protein>
    <submittedName>
        <fullName evidence="3">Sulfite exporter TauE/SafE family protein</fullName>
    </submittedName>
</protein>
<feature type="transmembrane region" description="Helical" evidence="1">
    <location>
        <begin position="66"/>
        <end position="90"/>
    </location>
</feature>
<dbReference type="InterPro" id="IPR051790">
    <property type="entry name" value="Cytochrome_c-biogenesis_DsbD"/>
</dbReference>